<organism evidence="2 3">
    <name type="scientific">Actinomadura namibiensis</name>
    <dbReference type="NCBI Taxonomy" id="182080"/>
    <lineage>
        <taxon>Bacteria</taxon>
        <taxon>Bacillati</taxon>
        <taxon>Actinomycetota</taxon>
        <taxon>Actinomycetes</taxon>
        <taxon>Streptosporangiales</taxon>
        <taxon>Thermomonosporaceae</taxon>
        <taxon>Actinomadura</taxon>
    </lineage>
</organism>
<dbReference type="PANTHER" id="PTHR42791:SF1">
    <property type="entry name" value="N-ACETYLTRANSFERASE DOMAIN-CONTAINING PROTEIN"/>
    <property type="match status" value="1"/>
</dbReference>
<comment type="caution">
    <text evidence="2">The sequence shown here is derived from an EMBL/GenBank/DDBJ whole genome shotgun (WGS) entry which is preliminary data.</text>
</comment>
<dbReference type="AlphaFoldDB" id="A0A7W3LR76"/>
<dbReference type="PANTHER" id="PTHR42791">
    <property type="entry name" value="GNAT FAMILY ACETYLTRANSFERASE"/>
    <property type="match status" value="1"/>
</dbReference>
<dbReference type="EMBL" id="JACJIA010000005">
    <property type="protein sequence ID" value="MBA8952742.1"/>
    <property type="molecule type" value="Genomic_DNA"/>
</dbReference>
<dbReference type="RefSeq" id="WP_182844987.1">
    <property type="nucleotide sequence ID" value="NZ_BAAALP010000111.1"/>
</dbReference>
<dbReference type="Gene3D" id="3.40.630.30">
    <property type="match status" value="1"/>
</dbReference>
<dbReference type="SUPFAM" id="SSF55729">
    <property type="entry name" value="Acyl-CoA N-acyltransferases (Nat)"/>
    <property type="match status" value="1"/>
</dbReference>
<dbReference type="InterPro" id="IPR052523">
    <property type="entry name" value="Trichothecene_AcTrans"/>
</dbReference>
<reference evidence="2 3" key="1">
    <citation type="submission" date="2020-08" db="EMBL/GenBank/DDBJ databases">
        <title>Genomic Encyclopedia of Type Strains, Phase IV (KMG-IV): sequencing the most valuable type-strain genomes for metagenomic binning, comparative biology and taxonomic classification.</title>
        <authorList>
            <person name="Goeker M."/>
        </authorList>
    </citation>
    <scope>NUCLEOTIDE SEQUENCE [LARGE SCALE GENOMIC DNA]</scope>
    <source>
        <strain evidence="2 3">DSM 44197</strain>
    </source>
</reference>
<protein>
    <submittedName>
        <fullName evidence="2">GNAT superfamily N-acetyltransferase</fullName>
    </submittedName>
</protein>
<gene>
    <name evidence="2" type="ORF">HNR61_004388</name>
</gene>
<evidence type="ECO:0000259" key="1">
    <source>
        <dbReference type="PROSITE" id="PS51186"/>
    </source>
</evidence>
<dbReference type="InterPro" id="IPR000182">
    <property type="entry name" value="GNAT_dom"/>
</dbReference>
<dbReference type="GO" id="GO:0016747">
    <property type="term" value="F:acyltransferase activity, transferring groups other than amino-acyl groups"/>
    <property type="evidence" value="ECO:0007669"/>
    <property type="project" value="InterPro"/>
</dbReference>
<evidence type="ECO:0000313" key="2">
    <source>
        <dbReference type="EMBL" id="MBA8952742.1"/>
    </source>
</evidence>
<proteinExistence type="predicted"/>
<dbReference type="PROSITE" id="PS51186">
    <property type="entry name" value="GNAT"/>
    <property type="match status" value="1"/>
</dbReference>
<dbReference type="InterPro" id="IPR016181">
    <property type="entry name" value="Acyl_CoA_acyltransferase"/>
</dbReference>
<keyword evidence="3" id="KW-1185">Reference proteome</keyword>
<feature type="domain" description="N-acetyltransferase" evidence="1">
    <location>
        <begin position="9"/>
        <end position="202"/>
    </location>
</feature>
<evidence type="ECO:0000313" key="3">
    <source>
        <dbReference type="Proteomes" id="UP000572680"/>
    </source>
</evidence>
<name>A0A7W3LR76_ACTNM</name>
<accession>A0A7W3LR76</accession>
<keyword evidence="2" id="KW-0808">Transferase</keyword>
<sequence>MSDENIGTAAVRTATPDDLDGIADVLADAFAGYAYTRWVIPADDHERRLRALQRYFAERVALPYGGVWVVGEGAPEAVSLWTRPDSEIPAELFTAPEVLELYGDRAARGMAFEEAMGPHRPAGPCWFLASIGVRRDRRGAGLGAAVLLPGLEAADRDGHDVYLETSDERNVRFYRRFGFAVTAETDLPDGGPRSWGMLRRAG</sequence>
<dbReference type="Proteomes" id="UP000572680">
    <property type="component" value="Unassembled WGS sequence"/>
</dbReference>
<dbReference type="Pfam" id="PF00583">
    <property type="entry name" value="Acetyltransf_1"/>
    <property type="match status" value="1"/>
</dbReference>